<dbReference type="EMBL" id="DS178375">
    <property type="protein sequence ID" value="EFP92885.1"/>
    <property type="molecule type" value="Genomic_DNA"/>
</dbReference>
<feature type="compositionally biased region" description="Polar residues" evidence="1">
    <location>
        <begin position="10"/>
        <end position="20"/>
    </location>
</feature>
<dbReference type="InParanoid" id="E3L8L0"/>
<dbReference type="VEuPathDB" id="FungiDB:PGTG_18803"/>
<name>E3L8L0_PUCGT</name>
<evidence type="ECO:0000313" key="3">
    <source>
        <dbReference type="Proteomes" id="UP000008783"/>
    </source>
</evidence>
<feature type="region of interest" description="Disordered" evidence="1">
    <location>
        <begin position="1"/>
        <end position="20"/>
    </location>
</feature>
<reference key="1">
    <citation type="submission" date="2007-01" db="EMBL/GenBank/DDBJ databases">
        <title>The Genome Sequence of Puccinia graminis f. sp. tritici Strain CRL 75-36-700-3.</title>
        <authorList>
            <consortium name="The Broad Institute Genome Sequencing Platform"/>
            <person name="Birren B."/>
            <person name="Lander E."/>
            <person name="Galagan J."/>
            <person name="Nusbaum C."/>
            <person name="Devon K."/>
            <person name="Cuomo C."/>
            <person name="Jaffe D."/>
            <person name="Butler J."/>
            <person name="Alvarez P."/>
            <person name="Gnerre S."/>
            <person name="Grabherr M."/>
            <person name="Mauceli E."/>
            <person name="Brockman W."/>
            <person name="Young S."/>
            <person name="LaButti K."/>
            <person name="Sykes S."/>
            <person name="DeCaprio D."/>
            <person name="Crawford M."/>
            <person name="Koehrsen M."/>
            <person name="Engels R."/>
            <person name="Montgomery P."/>
            <person name="Pearson M."/>
            <person name="Howarth C."/>
            <person name="Larson L."/>
            <person name="White J."/>
            <person name="Zeng Q."/>
            <person name="Kodira C."/>
            <person name="Yandava C."/>
            <person name="Alvarado L."/>
            <person name="O'Leary S."/>
            <person name="Szabo L."/>
            <person name="Dean R."/>
            <person name="Schein J."/>
        </authorList>
    </citation>
    <scope>NUCLEOTIDE SEQUENCE</scope>
    <source>
        <strain>CRL 75-36-700-3</strain>
    </source>
</reference>
<feature type="region of interest" description="Disordered" evidence="1">
    <location>
        <begin position="86"/>
        <end position="109"/>
    </location>
</feature>
<dbReference type="Proteomes" id="UP000008783">
    <property type="component" value="Unassembled WGS sequence"/>
</dbReference>
<protein>
    <submittedName>
        <fullName evidence="2">Uncharacterized protein</fullName>
    </submittedName>
</protein>
<organism evidence="2 3">
    <name type="scientific">Puccinia graminis f. sp. tritici (strain CRL 75-36-700-3 / race SCCL)</name>
    <name type="common">Black stem rust fungus</name>
    <dbReference type="NCBI Taxonomy" id="418459"/>
    <lineage>
        <taxon>Eukaryota</taxon>
        <taxon>Fungi</taxon>
        <taxon>Dikarya</taxon>
        <taxon>Basidiomycota</taxon>
        <taxon>Pucciniomycotina</taxon>
        <taxon>Pucciniomycetes</taxon>
        <taxon>Pucciniales</taxon>
        <taxon>Pucciniaceae</taxon>
        <taxon>Puccinia</taxon>
    </lineage>
</organism>
<evidence type="ECO:0000313" key="2">
    <source>
        <dbReference type="EMBL" id="EFP92885.1"/>
    </source>
</evidence>
<feature type="compositionally biased region" description="Basic and acidic residues" evidence="1">
    <location>
        <begin position="98"/>
        <end position="109"/>
    </location>
</feature>
<dbReference type="GeneID" id="10542694"/>
<dbReference type="HOGENOM" id="CLU_2185252_0_0_1"/>
<dbReference type="AlphaFoldDB" id="E3L8L0"/>
<dbReference type="RefSeq" id="XP_003337304.1">
    <property type="nucleotide sequence ID" value="XM_003337256.1"/>
</dbReference>
<reference evidence="3" key="2">
    <citation type="journal article" date="2011" name="Proc. Natl. Acad. Sci. U.S.A.">
        <title>Obligate biotrophy features unraveled by the genomic analysis of rust fungi.</title>
        <authorList>
            <person name="Duplessis S."/>
            <person name="Cuomo C.A."/>
            <person name="Lin Y.-C."/>
            <person name="Aerts A."/>
            <person name="Tisserant E."/>
            <person name="Veneault-Fourrey C."/>
            <person name="Joly D.L."/>
            <person name="Hacquard S."/>
            <person name="Amselem J."/>
            <person name="Cantarel B.L."/>
            <person name="Chiu R."/>
            <person name="Coutinho P.M."/>
            <person name="Feau N."/>
            <person name="Field M."/>
            <person name="Frey P."/>
            <person name="Gelhaye E."/>
            <person name="Goldberg J."/>
            <person name="Grabherr M.G."/>
            <person name="Kodira C.D."/>
            <person name="Kohler A."/>
            <person name="Kuees U."/>
            <person name="Lindquist E.A."/>
            <person name="Lucas S.M."/>
            <person name="Mago R."/>
            <person name="Mauceli E."/>
            <person name="Morin E."/>
            <person name="Murat C."/>
            <person name="Pangilinan J.L."/>
            <person name="Park R."/>
            <person name="Pearson M."/>
            <person name="Quesneville H."/>
            <person name="Rouhier N."/>
            <person name="Sakthikumar S."/>
            <person name="Salamov A.A."/>
            <person name="Schmutz J."/>
            <person name="Selles B."/>
            <person name="Shapiro H."/>
            <person name="Tanguay P."/>
            <person name="Tuskan G.A."/>
            <person name="Henrissat B."/>
            <person name="Van de Peer Y."/>
            <person name="Rouze P."/>
            <person name="Ellis J.G."/>
            <person name="Dodds P.N."/>
            <person name="Schein J.E."/>
            <person name="Zhong S."/>
            <person name="Hamelin R.C."/>
            <person name="Grigoriev I.V."/>
            <person name="Szabo L.J."/>
            <person name="Martin F."/>
        </authorList>
    </citation>
    <scope>NUCLEOTIDE SEQUENCE [LARGE SCALE GENOMIC DNA]</scope>
    <source>
        <strain evidence="3">CRL 75-36-700-3 / race SCCL</strain>
    </source>
</reference>
<sequence>MFVPEGIGTPETSDIAPNSHPESFLQTKLISLETHVTGPLLKNEKAQTFILEPVFISPSHGFKLLSLDEIEQGVSYTENLQAIFPKEPGVSNPIQEEVYSKSEKKEDKS</sequence>
<proteinExistence type="predicted"/>
<accession>E3L8L0</accession>
<evidence type="ECO:0000256" key="1">
    <source>
        <dbReference type="SAM" id="MobiDB-lite"/>
    </source>
</evidence>
<gene>
    <name evidence="2" type="ORF">PGTG_18803</name>
</gene>
<dbReference type="KEGG" id="pgr:PGTG_18803"/>
<keyword evidence="3" id="KW-1185">Reference proteome</keyword>